<dbReference type="PANTHER" id="PTHR12983:SF9">
    <property type="entry name" value="E3 UBIQUITIN-PROTEIN LIGASE RNF10"/>
    <property type="match status" value="1"/>
</dbReference>
<evidence type="ECO:0000256" key="3">
    <source>
        <dbReference type="ARBA" id="ARBA00022723"/>
    </source>
</evidence>
<evidence type="ECO:0000256" key="7">
    <source>
        <dbReference type="SAM" id="MobiDB-lite"/>
    </source>
</evidence>
<dbReference type="SMART" id="SM00184">
    <property type="entry name" value="RING"/>
    <property type="match status" value="1"/>
</dbReference>
<gene>
    <name evidence="9" type="ORF">KLLA0_D02552g</name>
</gene>
<dbReference type="FunCoup" id="Q6CSA7">
    <property type="interactions" value="611"/>
</dbReference>
<name>Q6CSA7_KLULA</name>
<keyword evidence="2" id="KW-0963">Cytoplasm</keyword>
<dbReference type="PROSITE" id="PS00518">
    <property type="entry name" value="ZF_RING_1"/>
    <property type="match status" value="1"/>
</dbReference>
<proteinExistence type="predicted"/>
<protein>
    <submittedName>
        <fullName evidence="9">KLLA0D02552p</fullName>
    </submittedName>
</protein>
<dbReference type="SUPFAM" id="SSF57850">
    <property type="entry name" value="RING/U-box"/>
    <property type="match status" value="1"/>
</dbReference>
<feature type="compositionally biased region" description="Polar residues" evidence="7">
    <location>
        <begin position="530"/>
        <end position="549"/>
    </location>
</feature>
<dbReference type="PANTHER" id="PTHR12983">
    <property type="entry name" value="RING FINGER 10 FAMILY MEMBER"/>
    <property type="match status" value="1"/>
</dbReference>
<feature type="compositionally biased region" description="Low complexity" evidence="7">
    <location>
        <begin position="608"/>
        <end position="619"/>
    </location>
</feature>
<dbReference type="AlphaFoldDB" id="Q6CSA7"/>
<dbReference type="InterPro" id="IPR001841">
    <property type="entry name" value="Znf_RING"/>
</dbReference>
<feature type="region of interest" description="Disordered" evidence="7">
    <location>
        <begin position="530"/>
        <end position="564"/>
    </location>
</feature>
<feature type="domain" description="RING-type" evidence="8">
    <location>
        <begin position="176"/>
        <end position="234"/>
    </location>
</feature>
<dbReference type="Pfam" id="PF13445">
    <property type="entry name" value="zf-RING_UBOX"/>
    <property type="match status" value="1"/>
</dbReference>
<keyword evidence="10" id="KW-1185">Reference proteome</keyword>
<reference evidence="9 10" key="1">
    <citation type="journal article" date="2004" name="Nature">
        <title>Genome evolution in yeasts.</title>
        <authorList>
            <consortium name="Genolevures"/>
            <person name="Dujon B."/>
            <person name="Sherman D."/>
            <person name="Fischer G."/>
            <person name="Durrens P."/>
            <person name="Casaregola S."/>
            <person name="Lafontaine I."/>
            <person name="de Montigny J."/>
            <person name="Marck C."/>
            <person name="Neuveglise C."/>
            <person name="Talla E."/>
            <person name="Goffard N."/>
            <person name="Frangeul L."/>
            <person name="Aigle M."/>
            <person name="Anthouard V."/>
            <person name="Babour A."/>
            <person name="Barbe V."/>
            <person name="Barnay S."/>
            <person name="Blanchin S."/>
            <person name="Beckerich J.M."/>
            <person name="Beyne E."/>
            <person name="Bleykasten C."/>
            <person name="Boisrame A."/>
            <person name="Boyer J."/>
            <person name="Cattolico L."/>
            <person name="Confanioleri F."/>
            <person name="de Daruvar A."/>
            <person name="Despons L."/>
            <person name="Fabre E."/>
            <person name="Fairhead C."/>
            <person name="Ferry-Dumazet H."/>
            <person name="Groppi A."/>
            <person name="Hantraye F."/>
            <person name="Hennequin C."/>
            <person name="Jauniaux N."/>
            <person name="Joyet P."/>
            <person name="Kachouri R."/>
            <person name="Kerrest A."/>
            <person name="Koszul R."/>
            <person name="Lemaire M."/>
            <person name="Lesur I."/>
            <person name="Ma L."/>
            <person name="Muller H."/>
            <person name="Nicaud J.M."/>
            <person name="Nikolski M."/>
            <person name="Oztas S."/>
            <person name="Ozier-Kalogeropoulos O."/>
            <person name="Pellenz S."/>
            <person name="Potier S."/>
            <person name="Richard G.F."/>
            <person name="Straub M.L."/>
            <person name="Suleau A."/>
            <person name="Swennene D."/>
            <person name="Tekaia F."/>
            <person name="Wesolowski-Louvel M."/>
            <person name="Westhof E."/>
            <person name="Wirth B."/>
            <person name="Zeniou-Meyer M."/>
            <person name="Zivanovic I."/>
            <person name="Bolotin-Fukuhara M."/>
            <person name="Thierry A."/>
            <person name="Bouchier C."/>
            <person name="Caudron B."/>
            <person name="Scarpelli C."/>
            <person name="Gaillardin C."/>
            <person name="Weissenbach J."/>
            <person name="Wincker P."/>
            <person name="Souciet J.L."/>
        </authorList>
    </citation>
    <scope>NUCLEOTIDE SEQUENCE [LARGE SCALE GENOMIC DNA]</scope>
    <source>
        <strain evidence="10">ATCC 8585 / CBS 2359 / DSM 70799 / NBRC 1267 / NRRL Y-1140 / WM37</strain>
    </source>
</reference>
<evidence type="ECO:0000313" key="9">
    <source>
        <dbReference type="EMBL" id="CAH00278.1"/>
    </source>
</evidence>
<dbReference type="PaxDb" id="284590-Q6CSA7"/>
<dbReference type="OMA" id="PRWKKCP"/>
<dbReference type="eggNOG" id="KOG2164">
    <property type="taxonomic scope" value="Eukaryota"/>
</dbReference>
<dbReference type="Proteomes" id="UP000000598">
    <property type="component" value="Chromosome D"/>
</dbReference>
<evidence type="ECO:0000256" key="6">
    <source>
        <dbReference type="PROSITE-ProRule" id="PRU00175"/>
    </source>
</evidence>
<dbReference type="InterPro" id="IPR013083">
    <property type="entry name" value="Znf_RING/FYVE/PHD"/>
</dbReference>
<feature type="region of interest" description="Disordered" evidence="7">
    <location>
        <begin position="1"/>
        <end position="62"/>
    </location>
</feature>
<evidence type="ECO:0000256" key="1">
    <source>
        <dbReference type="ARBA" id="ARBA00004496"/>
    </source>
</evidence>
<dbReference type="InParanoid" id="Q6CSA7"/>
<evidence type="ECO:0000256" key="5">
    <source>
        <dbReference type="ARBA" id="ARBA00022833"/>
    </source>
</evidence>
<evidence type="ECO:0000256" key="4">
    <source>
        <dbReference type="ARBA" id="ARBA00022771"/>
    </source>
</evidence>
<accession>Q6CSA7</accession>
<evidence type="ECO:0000313" key="10">
    <source>
        <dbReference type="Proteomes" id="UP000000598"/>
    </source>
</evidence>
<dbReference type="GO" id="GO:0008270">
    <property type="term" value="F:zinc ion binding"/>
    <property type="evidence" value="ECO:0007669"/>
    <property type="project" value="UniProtKB-KW"/>
</dbReference>
<feature type="compositionally biased region" description="Basic residues" evidence="7">
    <location>
        <begin position="598"/>
        <end position="607"/>
    </location>
</feature>
<feature type="region of interest" description="Disordered" evidence="7">
    <location>
        <begin position="594"/>
        <end position="619"/>
    </location>
</feature>
<dbReference type="EMBL" id="CR382124">
    <property type="protein sequence ID" value="CAH00278.1"/>
    <property type="molecule type" value="Genomic_DNA"/>
</dbReference>
<dbReference type="Gene3D" id="3.30.40.10">
    <property type="entry name" value="Zinc/RING finger domain, C3HC4 (zinc finger)"/>
    <property type="match status" value="1"/>
</dbReference>
<keyword evidence="3" id="KW-0479">Metal-binding</keyword>
<dbReference type="KEGG" id="kla:KLLA0_D02552g"/>
<dbReference type="GO" id="GO:0005737">
    <property type="term" value="C:cytoplasm"/>
    <property type="evidence" value="ECO:0007669"/>
    <property type="project" value="UniProtKB-SubCell"/>
</dbReference>
<sequence length="619" mass="70522">MSDKLNIEAPSFVPDYRQKKGGRNAGKALTTPNANTKPKPAKNGRGSKGNGNSHRNHGKPSAHEDLEWNIQDELAHGDYKLNGKKTKISINHLLDFQLPEVERFKSGSTRAPDKRRRRRQSDNQDRVYLHGDSFVNANYKFLVDDEGSYEAQCNDPNVPLETESVKRVVIPKGQTCPICLSEDLISPRMVVCGHVFCQTCLLQLFTNDPMVGKNDESTYARMKRKDLRECPLCSSIIKKTSVKPVLFTDADSKDNTPTIGSMVELQLMCRPHGSLLPLPVNLNIDPFSIGNFPSVHMKELAVYSRIMKCSTQYAIHLLERDNLQIYEQLEIDKALYHDNGKLAQLALDENVSLINGLKSKNNNKEPDISALSIASGGLEKYNDDNAFFYYEAGFNSTTKFYLSPLDVKVLKNVFAHYHEFPSTIKIKVEDIHYGSMVTETTISKFKYFSHLPIGTELAFVDLDWRNEDIIPKEVYNKFFAELRQRHRKAMTKRNKEDKDKITYQERLEQEHLEFYQRENNNQYPPMQKPATQFPSKKTSTVNHPSNIALSASPDDEASSKPKMKERTVWGTQITVTDQNVIEEDLEFEKMLLEASQSKKGRSKKKGKTLLLSNNSTRTL</sequence>
<keyword evidence="4 6" id="KW-0863">Zinc-finger</keyword>
<dbReference type="GO" id="GO:0045944">
    <property type="term" value="P:positive regulation of transcription by RNA polymerase II"/>
    <property type="evidence" value="ECO:0007669"/>
    <property type="project" value="TreeGrafter"/>
</dbReference>
<dbReference type="GO" id="GO:0000976">
    <property type="term" value="F:transcription cis-regulatory region binding"/>
    <property type="evidence" value="ECO:0007669"/>
    <property type="project" value="TreeGrafter"/>
</dbReference>
<dbReference type="InterPro" id="IPR027370">
    <property type="entry name" value="Znf-RING_euk"/>
</dbReference>
<organism evidence="9 10">
    <name type="scientific">Kluyveromyces lactis (strain ATCC 8585 / CBS 2359 / DSM 70799 / NBRC 1267 / NRRL Y-1140 / WM37)</name>
    <name type="common">Yeast</name>
    <name type="synonym">Candida sphaerica</name>
    <dbReference type="NCBI Taxonomy" id="284590"/>
    <lineage>
        <taxon>Eukaryota</taxon>
        <taxon>Fungi</taxon>
        <taxon>Dikarya</taxon>
        <taxon>Ascomycota</taxon>
        <taxon>Saccharomycotina</taxon>
        <taxon>Saccharomycetes</taxon>
        <taxon>Saccharomycetales</taxon>
        <taxon>Saccharomycetaceae</taxon>
        <taxon>Kluyveromyces</taxon>
    </lineage>
</organism>
<dbReference type="PROSITE" id="PS50089">
    <property type="entry name" value="ZF_RING_2"/>
    <property type="match status" value="1"/>
</dbReference>
<comment type="subcellular location">
    <subcellularLocation>
        <location evidence="1">Cytoplasm</location>
    </subcellularLocation>
</comment>
<dbReference type="InterPro" id="IPR017907">
    <property type="entry name" value="Znf_RING_CS"/>
</dbReference>
<keyword evidence="5" id="KW-0862">Zinc</keyword>
<evidence type="ECO:0000259" key="8">
    <source>
        <dbReference type="PROSITE" id="PS50089"/>
    </source>
</evidence>
<dbReference type="HOGENOM" id="CLU_011811_0_0_1"/>
<evidence type="ECO:0000256" key="2">
    <source>
        <dbReference type="ARBA" id="ARBA00022490"/>
    </source>
</evidence>
<dbReference type="InterPro" id="IPR039739">
    <property type="entry name" value="MAG2/RNF10"/>
</dbReference>
<feature type="region of interest" description="Disordered" evidence="7">
    <location>
        <begin position="105"/>
        <end position="125"/>
    </location>
</feature>